<evidence type="ECO:0000256" key="4">
    <source>
        <dbReference type="ARBA" id="ARBA00022617"/>
    </source>
</evidence>
<sequence length="507" mass="54595">MFGSTTTTLALALFVTTFPAVRGQYTWPDPKYEELESLRWDQIGLGSTFLELGLTGSCTAFVGGSNTGRANAADWIRTAYHDMATHNSEDGTGGLDASIRFPEEQARAENAGDGFLDTFNFLSAASDRFVSYADIIAIGAIIAIESCGGPEIDFRFGRIDATEPNIPGVPEPRQTLDEHIASFRKQGFNQSEMISLIACGHSFGGVQHTAFPDLVPELNDTTNTQSAVHFDTTFTNFDNNVAKEYIAGTTLNPLVVGSNDTTNSDKRIFGSDGNVTMNAFAADENLYANICAALFARMLDTVPSGVVLTDVVTPIPVKPTQVELIHHGDGTLLFNGGSLRLWNVPVNTARAVNASWTDRAGVESPSVVLRHTSGMYPSASIVVNETSAVASFRFVVSDDSSVAAQTFTMPYLVLLSDTSCRLSNTIPSAWNLNVAVRKGTIPSRIYATRLNVLPAPTVEYAEYDIWTVLILSDDDTFNSYGISYELDGKTFEVLTSIVSVASVGLCA</sequence>
<evidence type="ECO:0000256" key="8">
    <source>
        <dbReference type="RuleBase" id="RU363051"/>
    </source>
</evidence>
<dbReference type="PANTHER" id="PTHR31356:SF53">
    <property type="entry name" value="HEME PEROXIDASE"/>
    <property type="match status" value="1"/>
</dbReference>
<keyword evidence="6 8" id="KW-0560">Oxidoreductase</keyword>
<keyword evidence="8" id="KW-0732">Signal</keyword>
<feature type="domain" description="Plant heme peroxidase family profile" evidence="9">
    <location>
        <begin position="72"/>
        <end position="251"/>
    </location>
</feature>
<proteinExistence type="inferred from homology"/>
<keyword evidence="3 8" id="KW-0575">Peroxidase</keyword>
<dbReference type="PROSITE" id="PS50873">
    <property type="entry name" value="PEROXIDASE_4"/>
    <property type="match status" value="1"/>
</dbReference>
<comment type="similarity">
    <text evidence="2">Belongs to the peroxidase family. Cytochrome c peroxidase subfamily.</text>
</comment>
<evidence type="ECO:0000256" key="2">
    <source>
        <dbReference type="ARBA" id="ARBA00005997"/>
    </source>
</evidence>
<feature type="chain" id="PRO_5041780607" description="Peroxidase" evidence="8">
    <location>
        <begin position="24"/>
        <end position="507"/>
    </location>
</feature>
<dbReference type="Pfam" id="PF00141">
    <property type="entry name" value="peroxidase"/>
    <property type="match status" value="1"/>
</dbReference>
<evidence type="ECO:0000313" key="11">
    <source>
        <dbReference type="Proteomes" id="UP001221757"/>
    </source>
</evidence>
<dbReference type="PANTHER" id="PTHR31356">
    <property type="entry name" value="THYLAKOID LUMENAL 29 KDA PROTEIN, CHLOROPLASTIC-RELATED"/>
    <property type="match status" value="1"/>
</dbReference>
<dbReference type="Gene3D" id="1.10.520.10">
    <property type="match status" value="1"/>
</dbReference>
<keyword evidence="4" id="KW-0349">Heme</keyword>
<gene>
    <name evidence="10" type="ORF">B0H17DRAFT_1093027</name>
</gene>
<evidence type="ECO:0000256" key="6">
    <source>
        <dbReference type="ARBA" id="ARBA00023002"/>
    </source>
</evidence>
<dbReference type="InterPro" id="IPR002016">
    <property type="entry name" value="Haem_peroxidase"/>
</dbReference>
<evidence type="ECO:0000259" key="9">
    <source>
        <dbReference type="PROSITE" id="PS50873"/>
    </source>
</evidence>
<comment type="function">
    <text evidence="1">Destroys radicals which are normally produced within the cells and which are toxic to biological systems.</text>
</comment>
<evidence type="ECO:0000256" key="3">
    <source>
        <dbReference type="ARBA" id="ARBA00022559"/>
    </source>
</evidence>
<comment type="caution">
    <text evidence="10">The sequence shown here is derived from an EMBL/GenBank/DDBJ whole genome shotgun (WGS) entry which is preliminary data.</text>
</comment>
<keyword evidence="11" id="KW-1185">Reference proteome</keyword>
<dbReference type="PRINTS" id="PR00459">
    <property type="entry name" value="ASPEROXIDASE"/>
</dbReference>
<keyword evidence="7" id="KW-0408">Iron</keyword>
<evidence type="ECO:0000256" key="5">
    <source>
        <dbReference type="ARBA" id="ARBA00022723"/>
    </source>
</evidence>
<evidence type="ECO:0000256" key="7">
    <source>
        <dbReference type="ARBA" id="ARBA00023004"/>
    </source>
</evidence>
<dbReference type="SUPFAM" id="SSF48113">
    <property type="entry name" value="Heme-dependent peroxidases"/>
    <property type="match status" value="1"/>
</dbReference>
<dbReference type="Gene3D" id="1.10.420.10">
    <property type="entry name" value="Peroxidase, domain 2"/>
    <property type="match status" value="1"/>
</dbReference>
<evidence type="ECO:0000313" key="10">
    <source>
        <dbReference type="EMBL" id="KAJ7662949.1"/>
    </source>
</evidence>
<dbReference type="InterPro" id="IPR044831">
    <property type="entry name" value="Ccp1-like"/>
</dbReference>
<organism evidence="10 11">
    <name type="scientific">Mycena rosella</name>
    <name type="common">Pink bonnet</name>
    <name type="synonym">Agaricus rosellus</name>
    <dbReference type="NCBI Taxonomy" id="1033263"/>
    <lineage>
        <taxon>Eukaryota</taxon>
        <taxon>Fungi</taxon>
        <taxon>Dikarya</taxon>
        <taxon>Basidiomycota</taxon>
        <taxon>Agaricomycotina</taxon>
        <taxon>Agaricomycetes</taxon>
        <taxon>Agaricomycetidae</taxon>
        <taxon>Agaricales</taxon>
        <taxon>Marasmiineae</taxon>
        <taxon>Mycenaceae</taxon>
        <taxon>Mycena</taxon>
    </lineage>
</organism>
<reference evidence="10" key="1">
    <citation type="submission" date="2023-03" db="EMBL/GenBank/DDBJ databases">
        <title>Massive genome expansion in bonnet fungi (Mycena s.s.) driven by repeated elements and novel gene families across ecological guilds.</title>
        <authorList>
            <consortium name="Lawrence Berkeley National Laboratory"/>
            <person name="Harder C.B."/>
            <person name="Miyauchi S."/>
            <person name="Viragh M."/>
            <person name="Kuo A."/>
            <person name="Thoen E."/>
            <person name="Andreopoulos B."/>
            <person name="Lu D."/>
            <person name="Skrede I."/>
            <person name="Drula E."/>
            <person name="Henrissat B."/>
            <person name="Morin E."/>
            <person name="Kohler A."/>
            <person name="Barry K."/>
            <person name="LaButti K."/>
            <person name="Morin E."/>
            <person name="Salamov A."/>
            <person name="Lipzen A."/>
            <person name="Mereny Z."/>
            <person name="Hegedus B."/>
            <person name="Baldrian P."/>
            <person name="Stursova M."/>
            <person name="Weitz H."/>
            <person name="Taylor A."/>
            <person name="Grigoriev I.V."/>
            <person name="Nagy L.G."/>
            <person name="Martin F."/>
            <person name="Kauserud H."/>
        </authorList>
    </citation>
    <scope>NUCLEOTIDE SEQUENCE</scope>
    <source>
        <strain evidence="10">CBHHK067</strain>
    </source>
</reference>
<dbReference type="AlphaFoldDB" id="A0AAD7CU77"/>
<accession>A0AAD7CU77</accession>
<dbReference type="InterPro" id="IPR002207">
    <property type="entry name" value="Peroxidase_I"/>
</dbReference>
<evidence type="ECO:0000256" key="1">
    <source>
        <dbReference type="ARBA" id="ARBA00003917"/>
    </source>
</evidence>
<feature type="signal peptide" evidence="8">
    <location>
        <begin position="1"/>
        <end position="23"/>
    </location>
</feature>
<dbReference type="PRINTS" id="PR00458">
    <property type="entry name" value="PEROXIDASE"/>
</dbReference>
<dbReference type="GO" id="GO:0042744">
    <property type="term" value="P:hydrogen peroxide catabolic process"/>
    <property type="evidence" value="ECO:0007669"/>
    <property type="project" value="TreeGrafter"/>
</dbReference>
<dbReference type="Proteomes" id="UP001221757">
    <property type="component" value="Unassembled WGS sequence"/>
</dbReference>
<protein>
    <recommendedName>
        <fullName evidence="8">Peroxidase</fullName>
        <ecNumber evidence="8">1.11.1.-</ecNumber>
    </recommendedName>
</protein>
<dbReference type="GO" id="GO:0004601">
    <property type="term" value="F:peroxidase activity"/>
    <property type="evidence" value="ECO:0007669"/>
    <property type="project" value="UniProtKB-KW"/>
</dbReference>
<dbReference type="GO" id="GO:0046872">
    <property type="term" value="F:metal ion binding"/>
    <property type="evidence" value="ECO:0007669"/>
    <property type="project" value="UniProtKB-UniRule"/>
</dbReference>
<keyword evidence="5" id="KW-0479">Metal-binding</keyword>
<dbReference type="GO" id="GO:0000302">
    <property type="term" value="P:response to reactive oxygen species"/>
    <property type="evidence" value="ECO:0007669"/>
    <property type="project" value="TreeGrafter"/>
</dbReference>
<dbReference type="GO" id="GO:0020037">
    <property type="term" value="F:heme binding"/>
    <property type="evidence" value="ECO:0007669"/>
    <property type="project" value="UniProtKB-UniRule"/>
</dbReference>
<dbReference type="GO" id="GO:0034599">
    <property type="term" value="P:cellular response to oxidative stress"/>
    <property type="evidence" value="ECO:0007669"/>
    <property type="project" value="InterPro"/>
</dbReference>
<dbReference type="EMBL" id="JARKIE010000236">
    <property type="protein sequence ID" value="KAJ7662949.1"/>
    <property type="molecule type" value="Genomic_DNA"/>
</dbReference>
<name>A0AAD7CU77_MYCRO</name>
<dbReference type="InterPro" id="IPR010255">
    <property type="entry name" value="Haem_peroxidase_sf"/>
</dbReference>
<dbReference type="EC" id="1.11.1.-" evidence="8"/>